<feature type="region of interest" description="Disordered" evidence="1">
    <location>
        <begin position="322"/>
        <end position="341"/>
    </location>
</feature>
<keyword evidence="2" id="KW-0472">Membrane</keyword>
<reference evidence="3" key="1">
    <citation type="submission" date="2021-02" db="EMBL/GenBank/DDBJ databases">
        <authorList>
            <person name="Dougan E. K."/>
            <person name="Rhodes N."/>
            <person name="Thang M."/>
            <person name="Chan C."/>
        </authorList>
    </citation>
    <scope>NUCLEOTIDE SEQUENCE</scope>
</reference>
<keyword evidence="4" id="KW-1185">Reference proteome</keyword>
<proteinExistence type="predicted"/>
<dbReference type="Proteomes" id="UP000649617">
    <property type="component" value="Unassembled WGS sequence"/>
</dbReference>
<evidence type="ECO:0000256" key="2">
    <source>
        <dbReference type="SAM" id="Phobius"/>
    </source>
</evidence>
<feature type="transmembrane region" description="Helical" evidence="2">
    <location>
        <begin position="35"/>
        <end position="55"/>
    </location>
</feature>
<dbReference type="OrthoDB" id="410909at2759"/>
<feature type="compositionally biased region" description="Basic and acidic residues" evidence="1">
    <location>
        <begin position="369"/>
        <end position="388"/>
    </location>
</feature>
<protein>
    <submittedName>
        <fullName evidence="3">Uncharacterized protein</fullName>
    </submittedName>
</protein>
<feature type="region of interest" description="Disordered" evidence="1">
    <location>
        <begin position="367"/>
        <end position="390"/>
    </location>
</feature>
<accession>A0A812UKT7</accession>
<name>A0A812UKT7_SYMPI</name>
<dbReference type="EMBL" id="CAJNIZ010036869">
    <property type="protein sequence ID" value="CAE7568192.1"/>
    <property type="molecule type" value="Genomic_DNA"/>
</dbReference>
<comment type="caution">
    <text evidence="3">The sequence shown here is derived from an EMBL/GenBank/DDBJ whole genome shotgun (WGS) entry which is preliminary data.</text>
</comment>
<feature type="transmembrane region" description="Helical" evidence="2">
    <location>
        <begin position="9"/>
        <end position="29"/>
    </location>
</feature>
<gene>
    <name evidence="3" type="ORF">SPIL2461_LOCUS15285</name>
</gene>
<evidence type="ECO:0000256" key="1">
    <source>
        <dbReference type="SAM" id="MobiDB-lite"/>
    </source>
</evidence>
<organism evidence="3 4">
    <name type="scientific">Symbiodinium pilosum</name>
    <name type="common">Dinoflagellate</name>
    <dbReference type="NCBI Taxonomy" id="2952"/>
    <lineage>
        <taxon>Eukaryota</taxon>
        <taxon>Sar</taxon>
        <taxon>Alveolata</taxon>
        <taxon>Dinophyceae</taxon>
        <taxon>Suessiales</taxon>
        <taxon>Symbiodiniaceae</taxon>
        <taxon>Symbiodinium</taxon>
    </lineage>
</organism>
<sequence length="497" mass="55145">MDRMREENYVLTCRLMQHAVLAGLIAIPVTHGEDLAICIGMMLCGLFIYGVHTSLANGSLCLSARGLRYLFATYYLMFMVFVGFSPDASGPAATANQKQILAAQFAAVVCFVDSRVHVPGQMAMFVFEAGRYFALRGWDSAAAEFLSYQFVCTMLIIAASVVHEHTLRERLSAQFRHVDAESMISSFRTLLRGICDGEILLDENMRIQDGGTGLNRLLETSGSLEGREFEEVLVQDADEKDRFHNFISTEEPVVSGAPPCLRVSLRPSGRLGVDLFQVAVPHLYGCKGAYHLLAMKLDAEYCAMPEAPACVPEIPTFQYHKPFSSRAPGSRRSDRSGGSLLHTTPHLKEIMLLVDASNRHAVQQVHLSYQDRKRGASRSERDSPKSSRECMPALRDFIRPTEWGTVQSKVQKYVARCDNSSEVSLGHIWIKMFDRASTYILARRAKLKPRASGDGSGFGQLWLHLKDFTSEPAEQGIPSELEYIGEAGACESDPDPE</sequence>
<feature type="transmembrane region" description="Helical" evidence="2">
    <location>
        <begin position="67"/>
        <end position="84"/>
    </location>
</feature>
<feature type="transmembrane region" description="Helical" evidence="2">
    <location>
        <begin position="145"/>
        <end position="162"/>
    </location>
</feature>
<keyword evidence="2" id="KW-1133">Transmembrane helix</keyword>
<evidence type="ECO:0000313" key="3">
    <source>
        <dbReference type="EMBL" id="CAE7568192.1"/>
    </source>
</evidence>
<evidence type="ECO:0000313" key="4">
    <source>
        <dbReference type="Proteomes" id="UP000649617"/>
    </source>
</evidence>
<dbReference type="AlphaFoldDB" id="A0A812UKT7"/>
<keyword evidence="2" id="KW-0812">Transmembrane</keyword>